<dbReference type="Gene3D" id="3.40.190.290">
    <property type="match status" value="1"/>
</dbReference>
<comment type="caution">
    <text evidence="6">The sequence shown here is derived from an EMBL/GenBank/DDBJ whole genome shotgun (WGS) entry which is preliminary data.</text>
</comment>
<dbReference type="OrthoDB" id="9803735at2"/>
<gene>
    <name evidence="6" type="ORF">D3H35_13735</name>
</gene>
<evidence type="ECO:0000256" key="2">
    <source>
        <dbReference type="ARBA" id="ARBA00023015"/>
    </source>
</evidence>
<dbReference type="PANTHER" id="PTHR30346">
    <property type="entry name" value="TRANSCRIPTIONAL DUAL REGULATOR HCAR-RELATED"/>
    <property type="match status" value="1"/>
</dbReference>
<dbReference type="Pfam" id="PF03466">
    <property type="entry name" value="LysR_substrate"/>
    <property type="match status" value="1"/>
</dbReference>
<keyword evidence="7" id="KW-1185">Reference proteome</keyword>
<evidence type="ECO:0000256" key="4">
    <source>
        <dbReference type="ARBA" id="ARBA00023163"/>
    </source>
</evidence>
<dbReference type="PRINTS" id="PR00039">
    <property type="entry name" value="HTHLYSR"/>
</dbReference>
<dbReference type="FunFam" id="1.10.10.10:FF:000001">
    <property type="entry name" value="LysR family transcriptional regulator"/>
    <property type="match status" value="1"/>
</dbReference>
<name>A0A398CF74_9BACL</name>
<comment type="similarity">
    <text evidence="1">Belongs to the LysR transcriptional regulatory family.</text>
</comment>
<dbReference type="Proteomes" id="UP000266340">
    <property type="component" value="Unassembled WGS sequence"/>
</dbReference>
<dbReference type="GO" id="GO:0003700">
    <property type="term" value="F:DNA-binding transcription factor activity"/>
    <property type="evidence" value="ECO:0007669"/>
    <property type="project" value="InterPro"/>
</dbReference>
<dbReference type="CDD" id="cd05466">
    <property type="entry name" value="PBP2_LTTR_substrate"/>
    <property type="match status" value="1"/>
</dbReference>
<accession>A0A398CF74</accession>
<dbReference type="RefSeq" id="WP_119149903.1">
    <property type="nucleotide sequence ID" value="NZ_JBHSOV010000020.1"/>
</dbReference>
<dbReference type="InterPro" id="IPR005119">
    <property type="entry name" value="LysR_subst-bd"/>
</dbReference>
<dbReference type="Pfam" id="PF00126">
    <property type="entry name" value="HTH_1"/>
    <property type="match status" value="1"/>
</dbReference>
<evidence type="ECO:0000313" key="7">
    <source>
        <dbReference type="Proteomes" id="UP000266340"/>
    </source>
</evidence>
<dbReference type="EMBL" id="QXJM01000039">
    <property type="protein sequence ID" value="RIE01846.1"/>
    <property type="molecule type" value="Genomic_DNA"/>
</dbReference>
<evidence type="ECO:0000256" key="3">
    <source>
        <dbReference type="ARBA" id="ARBA00023125"/>
    </source>
</evidence>
<keyword evidence="2" id="KW-0805">Transcription regulation</keyword>
<dbReference type="GO" id="GO:0003677">
    <property type="term" value="F:DNA binding"/>
    <property type="evidence" value="ECO:0007669"/>
    <property type="project" value="UniProtKB-KW"/>
</dbReference>
<dbReference type="AlphaFoldDB" id="A0A398CF74"/>
<keyword evidence="3" id="KW-0238">DNA-binding</keyword>
<dbReference type="GO" id="GO:0032993">
    <property type="term" value="C:protein-DNA complex"/>
    <property type="evidence" value="ECO:0007669"/>
    <property type="project" value="TreeGrafter"/>
</dbReference>
<dbReference type="InterPro" id="IPR000847">
    <property type="entry name" value="LysR_HTH_N"/>
</dbReference>
<feature type="domain" description="HTH lysR-type" evidence="5">
    <location>
        <begin position="1"/>
        <end position="58"/>
    </location>
</feature>
<protein>
    <submittedName>
        <fullName evidence="6">LysR family transcriptional regulator</fullName>
    </submittedName>
</protein>
<reference evidence="6 7" key="1">
    <citation type="submission" date="2018-09" db="EMBL/GenBank/DDBJ databases">
        <title>Cohnella cavernae sp. nov., isolated from a karst cave.</title>
        <authorList>
            <person name="Zhu H."/>
        </authorList>
    </citation>
    <scope>NUCLEOTIDE SEQUENCE [LARGE SCALE GENOMIC DNA]</scope>
    <source>
        <strain evidence="6 7">K2E09-144</strain>
    </source>
</reference>
<evidence type="ECO:0000256" key="1">
    <source>
        <dbReference type="ARBA" id="ARBA00009437"/>
    </source>
</evidence>
<proteinExistence type="inferred from homology"/>
<dbReference type="PROSITE" id="PS50931">
    <property type="entry name" value="HTH_LYSR"/>
    <property type="match status" value="1"/>
</dbReference>
<dbReference type="InterPro" id="IPR036388">
    <property type="entry name" value="WH-like_DNA-bd_sf"/>
</dbReference>
<dbReference type="SUPFAM" id="SSF46785">
    <property type="entry name" value="Winged helix' DNA-binding domain"/>
    <property type="match status" value="1"/>
</dbReference>
<evidence type="ECO:0000313" key="6">
    <source>
        <dbReference type="EMBL" id="RIE01846.1"/>
    </source>
</evidence>
<dbReference type="PANTHER" id="PTHR30346:SF28">
    <property type="entry name" value="HTH-TYPE TRANSCRIPTIONAL REGULATOR CYNR"/>
    <property type="match status" value="1"/>
</dbReference>
<organism evidence="6 7">
    <name type="scientific">Cohnella faecalis</name>
    <dbReference type="NCBI Taxonomy" id="2315694"/>
    <lineage>
        <taxon>Bacteria</taxon>
        <taxon>Bacillati</taxon>
        <taxon>Bacillota</taxon>
        <taxon>Bacilli</taxon>
        <taxon>Bacillales</taxon>
        <taxon>Paenibacillaceae</taxon>
        <taxon>Cohnella</taxon>
    </lineage>
</organism>
<sequence length="316" mass="35059">MDIRQLRYFLAIANEGQITRAAKLLNMEQPPLSRQLKQMEQELGVLLFDRSGKRLKLTQAGELLRQNAERLLAQLSETIQQVKEFDEAVHGVLSIGAAVSCTSLLPPRISAFRERYPNVTFKIREGDHFLLYEQLENRAIELAVTRLPFESAPDSEAFAVMPLPSDPFVALIPSAWLPESFPESMSLRELADFPLLTLKTDRTTGMHEKVIHEFRLDGIDPYILCECSSVAIIVSLVAAGIGATVLPGSVISSFAIPGIKTASISNAGFHTDVGIVWLKDRYLSKSARTFMDMFTVSECDTMKDIESDGSVAPNEK</sequence>
<dbReference type="SUPFAM" id="SSF53850">
    <property type="entry name" value="Periplasmic binding protein-like II"/>
    <property type="match status" value="1"/>
</dbReference>
<dbReference type="Gene3D" id="1.10.10.10">
    <property type="entry name" value="Winged helix-like DNA-binding domain superfamily/Winged helix DNA-binding domain"/>
    <property type="match status" value="1"/>
</dbReference>
<keyword evidence="4" id="KW-0804">Transcription</keyword>
<evidence type="ECO:0000259" key="5">
    <source>
        <dbReference type="PROSITE" id="PS50931"/>
    </source>
</evidence>
<dbReference type="InterPro" id="IPR036390">
    <property type="entry name" value="WH_DNA-bd_sf"/>
</dbReference>